<dbReference type="EMBL" id="MPLS01000040">
    <property type="protein sequence ID" value="ORI97180.1"/>
    <property type="molecule type" value="Genomic_DNA"/>
</dbReference>
<evidence type="ECO:0000313" key="3">
    <source>
        <dbReference type="Proteomes" id="UP000192288"/>
    </source>
</evidence>
<dbReference type="STRING" id="33968.BMS77_09005"/>
<protein>
    <recommendedName>
        <fullName evidence="1">DNA primase/polymerase bifunctional N-terminal domain-containing protein</fullName>
    </recommendedName>
</protein>
<dbReference type="InterPro" id="IPR015330">
    <property type="entry name" value="DNA_primase/pol_bifunc_N"/>
</dbReference>
<dbReference type="Pfam" id="PF09250">
    <property type="entry name" value="Prim-Pol"/>
    <property type="match status" value="1"/>
</dbReference>
<accession>A0A1X0VBY3</accession>
<reference evidence="2 3" key="1">
    <citation type="journal article" date="2017" name="Front. Microbiol.">
        <title>Genomic Characterization of Dairy Associated Leuconostoc Species and Diversity of Leuconostocs in Undefined Mixed Mesophilic Starter Cultures.</title>
        <authorList>
            <person name="Frantzen C.A."/>
            <person name="Kot W."/>
            <person name="Pedersen T.B."/>
            <person name="Ardo Y.M."/>
            <person name="Broadbent J.R."/>
            <person name="Neve H."/>
            <person name="Hansen L.H."/>
            <person name="Dal Bello F."/>
            <person name="Ostlie H.M."/>
            <person name="Kleppen H.P."/>
            <person name="Vogensen F.K."/>
            <person name="Holo H."/>
        </authorList>
    </citation>
    <scope>NUCLEOTIDE SEQUENCE [LARGE SCALE GENOMIC DNA]</scope>
    <source>
        <strain evidence="2 3">LMGCF08</strain>
    </source>
</reference>
<dbReference type="AlphaFoldDB" id="A0A1X0VBY3"/>
<dbReference type="RefSeq" id="WP_080519526.1">
    <property type="nucleotide sequence ID" value="NZ_MPLS01000040.1"/>
</dbReference>
<name>A0A1X0VBY3_LEUPS</name>
<sequence>MRKIEAVNTLKSGYRITPVVDKKPILPFATVESDKRWVLTNWKPDYDIAVIAGGDDWFVVDFDNQQVYDRLAPLVSNGHIEKTARGYHAFFKQPDEQLTQKIGLVAGVDIKASKNNYVVIHSELPELDDLPEPSDELLDFIRNTEPEVKSSKGFVTSNDDEFLSQPLFDVIKNGWGEVGTHDDTIVSFIWMLFAMGASYESVSYMVMLADESTPTSTYKPQELLKKVDNAWEKWRR</sequence>
<comment type="caution">
    <text evidence="2">The sequence shown here is derived from an EMBL/GenBank/DDBJ whole genome shotgun (WGS) entry which is preliminary data.</text>
</comment>
<evidence type="ECO:0000313" key="2">
    <source>
        <dbReference type="EMBL" id="ORI97180.1"/>
    </source>
</evidence>
<dbReference type="SUPFAM" id="SSF56747">
    <property type="entry name" value="Prim-pol domain"/>
    <property type="match status" value="1"/>
</dbReference>
<evidence type="ECO:0000259" key="1">
    <source>
        <dbReference type="SMART" id="SM00943"/>
    </source>
</evidence>
<organism evidence="2 3">
    <name type="scientific">Leuconostoc pseudomesenteroides</name>
    <dbReference type="NCBI Taxonomy" id="33968"/>
    <lineage>
        <taxon>Bacteria</taxon>
        <taxon>Bacillati</taxon>
        <taxon>Bacillota</taxon>
        <taxon>Bacilli</taxon>
        <taxon>Lactobacillales</taxon>
        <taxon>Lactobacillaceae</taxon>
        <taxon>Leuconostoc</taxon>
    </lineage>
</organism>
<dbReference type="Proteomes" id="UP000192288">
    <property type="component" value="Unassembled WGS sequence"/>
</dbReference>
<dbReference type="SMART" id="SM00943">
    <property type="entry name" value="Prim-Pol"/>
    <property type="match status" value="1"/>
</dbReference>
<gene>
    <name evidence="2" type="ORF">BMR96_08665</name>
</gene>
<proteinExistence type="predicted"/>
<feature type="domain" description="DNA primase/polymerase bifunctional N-terminal" evidence="1">
    <location>
        <begin position="6"/>
        <end position="138"/>
    </location>
</feature>